<evidence type="ECO:0000259" key="2">
    <source>
        <dbReference type="Pfam" id="PF00892"/>
    </source>
</evidence>
<name>A0ABD5VD59_9EURY</name>
<accession>A0ABD5VD59</accession>
<dbReference type="Pfam" id="PF00892">
    <property type="entry name" value="EamA"/>
    <property type="match status" value="1"/>
</dbReference>
<protein>
    <submittedName>
        <fullName evidence="3">EamA family transporter</fullName>
    </submittedName>
</protein>
<dbReference type="Proteomes" id="UP001596395">
    <property type="component" value="Unassembled WGS sequence"/>
</dbReference>
<feature type="transmembrane region" description="Helical" evidence="1">
    <location>
        <begin position="6"/>
        <end position="22"/>
    </location>
</feature>
<dbReference type="SUPFAM" id="SSF103481">
    <property type="entry name" value="Multidrug resistance efflux transporter EmrE"/>
    <property type="match status" value="1"/>
</dbReference>
<evidence type="ECO:0000313" key="4">
    <source>
        <dbReference type="Proteomes" id="UP001596395"/>
    </source>
</evidence>
<sequence>MLSSSLAYGLLAMVTWGVWSVIAEMATDHVSPEVAMVVSYGTGAAIAFGYVLSRPASMEFSTRGIGIAAVAGVFAGVGAVAFYVGLDRGSTSVVTTVSALYFVVAAVIAVLFLNESASLRTVAGIATAGVAVWLLAG</sequence>
<feature type="transmembrane region" description="Helical" evidence="1">
    <location>
        <begin position="93"/>
        <end position="113"/>
    </location>
</feature>
<dbReference type="InterPro" id="IPR037185">
    <property type="entry name" value="EmrE-like"/>
</dbReference>
<comment type="caution">
    <text evidence="3">The sequence shown here is derived from an EMBL/GenBank/DDBJ whole genome shotgun (WGS) entry which is preliminary data.</text>
</comment>
<proteinExistence type="predicted"/>
<gene>
    <name evidence="3" type="ORF">ACFQGB_01240</name>
</gene>
<feature type="transmembrane region" description="Helical" evidence="1">
    <location>
        <begin position="34"/>
        <end position="53"/>
    </location>
</feature>
<dbReference type="EMBL" id="JBHSXN010000001">
    <property type="protein sequence ID" value="MFC6951474.1"/>
    <property type="molecule type" value="Genomic_DNA"/>
</dbReference>
<organism evidence="3 4">
    <name type="scientific">Halorubellus litoreus</name>
    <dbReference type="NCBI Taxonomy" id="755308"/>
    <lineage>
        <taxon>Archaea</taxon>
        <taxon>Methanobacteriati</taxon>
        <taxon>Methanobacteriota</taxon>
        <taxon>Stenosarchaea group</taxon>
        <taxon>Halobacteria</taxon>
        <taxon>Halobacteriales</taxon>
        <taxon>Halorubellaceae</taxon>
        <taxon>Halorubellus</taxon>
    </lineage>
</organism>
<evidence type="ECO:0000313" key="3">
    <source>
        <dbReference type="EMBL" id="MFC6951474.1"/>
    </source>
</evidence>
<evidence type="ECO:0000256" key="1">
    <source>
        <dbReference type="SAM" id="Phobius"/>
    </source>
</evidence>
<reference evidence="3 4" key="1">
    <citation type="journal article" date="2019" name="Int. J. Syst. Evol. Microbiol.">
        <title>The Global Catalogue of Microorganisms (GCM) 10K type strain sequencing project: providing services to taxonomists for standard genome sequencing and annotation.</title>
        <authorList>
            <consortium name="The Broad Institute Genomics Platform"/>
            <consortium name="The Broad Institute Genome Sequencing Center for Infectious Disease"/>
            <person name="Wu L."/>
            <person name="Ma J."/>
        </authorList>
    </citation>
    <scope>NUCLEOTIDE SEQUENCE [LARGE SCALE GENOMIC DNA]</scope>
    <source>
        <strain evidence="3 4">GX26</strain>
    </source>
</reference>
<dbReference type="InterPro" id="IPR000620">
    <property type="entry name" value="EamA_dom"/>
</dbReference>
<dbReference type="RefSeq" id="WP_336348506.1">
    <property type="nucleotide sequence ID" value="NZ_JAZAQL010000001.1"/>
</dbReference>
<keyword evidence="4" id="KW-1185">Reference proteome</keyword>
<keyword evidence="1" id="KW-0472">Membrane</keyword>
<feature type="domain" description="EamA" evidence="2">
    <location>
        <begin position="6"/>
        <end position="135"/>
    </location>
</feature>
<dbReference type="AlphaFoldDB" id="A0ABD5VD59"/>
<keyword evidence="1" id="KW-0812">Transmembrane</keyword>
<keyword evidence="1" id="KW-1133">Transmembrane helix</keyword>
<feature type="transmembrane region" description="Helical" evidence="1">
    <location>
        <begin position="65"/>
        <end position="86"/>
    </location>
</feature>